<dbReference type="eggNOG" id="KOG3720">
    <property type="taxonomic scope" value="Eukaryota"/>
</dbReference>
<dbReference type="CDD" id="cd07061">
    <property type="entry name" value="HP_HAP_like"/>
    <property type="match status" value="1"/>
</dbReference>
<evidence type="ECO:0000256" key="1">
    <source>
        <dbReference type="ARBA" id="ARBA00005375"/>
    </source>
</evidence>
<evidence type="ECO:0000256" key="2">
    <source>
        <dbReference type="ARBA" id="ARBA00022801"/>
    </source>
</evidence>
<dbReference type="InterPro" id="IPR033379">
    <property type="entry name" value="Acid_Pase_AS"/>
</dbReference>
<keyword evidence="2" id="KW-0378">Hydrolase</keyword>
<dbReference type="OrthoDB" id="10257284at2759"/>
<dbReference type="PROSITE" id="PS00616">
    <property type="entry name" value="HIS_ACID_PHOSPHAT_1"/>
    <property type="match status" value="1"/>
</dbReference>
<comment type="similarity">
    <text evidence="1">Belongs to the histidine acid phosphatase family.</text>
</comment>
<dbReference type="PANTHER" id="PTHR11567:SF110">
    <property type="entry name" value="2-PHOSPHOXYLOSE PHOSPHATASE 1"/>
    <property type="match status" value="1"/>
</dbReference>
<organism evidence="3 4">
    <name type="scientific">Trichomonas vaginalis (strain ATCC PRA-98 / G3)</name>
    <dbReference type="NCBI Taxonomy" id="412133"/>
    <lineage>
        <taxon>Eukaryota</taxon>
        <taxon>Metamonada</taxon>
        <taxon>Parabasalia</taxon>
        <taxon>Trichomonadida</taxon>
        <taxon>Trichomonadidae</taxon>
        <taxon>Trichomonas</taxon>
    </lineage>
</organism>
<dbReference type="SMR" id="A2ET86"/>
<dbReference type="InterPro" id="IPR050645">
    <property type="entry name" value="Histidine_acid_phosphatase"/>
</dbReference>
<dbReference type="Proteomes" id="UP000001542">
    <property type="component" value="Unassembled WGS sequence"/>
</dbReference>
<dbReference type="InterPro" id="IPR029033">
    <property type="entry name" value="His_PPase_superfam"/>
</dbReference>
<dbReference type="PANTHER" id="PTHR11567">
    <property type="entry name" value="ACID PHOSPHATASE-RELATED"/>
    <property type="match status" value="1"/>
</dbReference>
<gene>
    <name evidence="3" type="ORF">TVAG_125790</name>
</gene>
<name>A2ET86_TRIV3</name>
<protein>
    <submittedName>
        <fullName evidence="3">Histidine acid phosphatase family protein</fullName>
    </submittedName>
</protein>
<evidence type="ECO:0000313" key="3">
    <source>
        <dbReference type="EMBL" id="EAY04139.1"/>
    </source>
</evidence>
<accession>A2ET86</accession>
<dbReference type="InterPro" id="IPR000560">
    <property type="entry name" value="His_Pase_clade-2"/>
</dbReference>
<reference evidence="3" key="1">
    <citation type="submission" date="2006-10" db="EMBL/GenBank/DDBJ databases">
        <authorList>
            <person name="Amadeo P."/>
            <person name="Zhao Q."/>
            <person name="Wortman J."/>
            <person name="Fraser-Liggett C."/>
            <person name="Carlton J."/>
        </authorList>
    </citation>
    <scope>NUCLEOTIDE SEQUENCE</scope>
    <source>
        <strain evidence="3">G3</strain>
    </source>
</reference>
<keyword evidence="4" id="KW-1185">Reference proteome</keyword>
<dbReference type="EMBL" id="DS113484">
    <property type="protein sequence ID" value="EAY04139.1"/>
    <property type="molecule type" value="Genomic_DNA"/>
</dbReference>
<evidence type="ECO:0000313" key="4">
    <source>
        <dbReference type="Proteomes" id="UP000001542"/>
    </source>
</evidence>
<dbReference type="KEGG" id="tva:4761989"/>
<reference evidence="3" key="2">
    <citation type="journal article" date="2007" name="Science">
        <title>Draft genome sequence of the sexually transmitted pathogen Trichomonas vaginalis.</title>
        <authorList>
            <person name="Carlton J.M."/>
            <person name="Hirt R.P."/>
            <person name="Silva J.C."/>
            <person name="Delcher A.L."/>
            <person name="Schatz M."/>
            <person name="Zhao Q."/>
            <person name="Wortman J.R."/>
            <person name="Bidwell S.L."/>
            <person name="Alsmark U.C.M."/>
            <person name="Besteiro S."/>
            <person name="Sicheritz-Ponten T."/>
            <person name="Noel C.J."/>
            <person name="Dacks J.B."/>
            <person name="Foster P.G."/>
            <person name="Simillion C."/>
            <person name="Van de Peer Y."/>
            <person name="Miranda-Saavedra D."/>
            <person name="Barton G.J."/>
            <person name="Westrop G.D."/>
            <person name="Mueller S."/>
            <person name="Dessi D."/>
            <person name="Fiori P.L."/>
            <person name="Ren Q."/>
            <person name="Paulsen I."/>
            <person name="Zhang H."/>
            <person name="Bastida-Corcuera F.D."/>
            <person name="Simoes-Barbosa A."/>
            <person name="Brown M.T."/>
            <person name="Hayes R.D."/>
            <person name="Mukherjee M."/>
            <person name="Okumura C.Y."/>
            <person name="Schneider R."/>
            <person name="Smith A.J."/>
            <person name="Vanacova S."/>
            <person name="Villalvazo M."/>
            <person name="Haas B.J."/>
            <person name="Pertea M."/>
            <person name="Feldblyum T.V."/>
            <person name="Utterback T.R."/>
            <person name="Shu C.L."/>
            <person name="Osoegawa K."/>
            <person name="de Jong P.J."/>
            <person name="Hrdy I."/>
            <person name="Horvathova L."/>
            <person name="Zubacova Z."/>
            <person name="Dolezal P."/>
            <person name="Malik S.B."/>
            <person name="Logsdon J.M. Jr."/>
            <person name="Henze K."/>
            <person name="Gupta A."/>
            <person name="Wang C.C."/>
            <person name="Dunne R.L."/>
            <person name="Upcroft J.A."/>
            <person name="Upcroft P."/>
            <person name="White O."/>
            <person name="Salzberg S.L."/>
            <person name="Tang P."/>
            <person name="Chiu C.-H."/>
            <person name="Lee Y.-S."/>
            <person name="Embley T.M."/>
            <person name="Coombs G.H."/>
            <person name="Mottram J.C."/>
            <person name="Tachezy J."/>
            <person name="Fraser-Liggett C.M."/>
            <person name="Johnson P.J."/>
        </authorList>
    </citation>
    <scope>NUCLEOTIDE SEQUENCE [LARGE SCALE GENOMIC DNA]</scope>
    <source>
        <strain evidence="3">G3</strain>
    </source>
</reference>
<dbReference type="InParanoid" id="A2ET86"/>
<dbReference type="VEuPathDB" id="TrichDB:TVAGG3_0189870"/>
<dbReference type="SUPFAM" id="SSF53254">
    <property type="entry name" value="Phosphoglycerate mutase-like"/>
    <property type="match status" value="1"/>
</dbReference>
<proteinExistence type="inferred from homology"/>
<dbReference type="FunCoup" id="A2ET86">
    <property type="interactions" value="32"/>
</dbReference>
<dbReference type="Pfam" id="PF00328">
    <property type="entry name" value="His_Phos_2"/>
    <property type="match status" value="1"/>
</dbReference>
<dbReference type="Gene3D" id="3.40.50.1240">
    <property type="entry name" value="Phosphoglycerate mutase-like"/>
    <property type="match status" value="1"/>
</dbReference>
<dbReference type="GO" id="GO:0016791">
    <property type="term" value="F:phosphatase activity"/>
    <property type="evidence" value="ECO:0000318"/>
    <property type="project" value="GO_Central"/>
</dbReference>
<sequence length="383" mass="44089">MFAALIAYVTCEMSLFCQAPRLMPTPLKNLSLVHVSVITRHGHRTPNYQFVPLEERGTWECRSSSANNTKRIFNYLKKDAQKGSIEYLPNCMPADLTLLGEEMHKDLGATYRKYYVDELHFLPEKFSPKLFHFESSPTRRTFLSAESFINGLYPPTGKHEIITIASGSSKTSSINGWSSNCKLYKAQYKNYQAGPDYQQMLEEGWPMMERIAKEFQMQKTVTNMRAICSWATAFNCTTSGNLPDYLDDKFMSFCYREQWMSKFGIYNFTTNSSVAGSPIMRRLLKDLDTALANGQKFSLFSGHDSTIAAVLTMLGKYLKYVPTYASHLNFELFRSNDTNELFVRFTVNGETFKVQPFDQVLVPYKEFRAYFNQFLNYCPETSD</sequence>
<dbReference type="RefSeq" id="XP_001316362.1">
    <property type="nucleotide sequence ID" value="XM_001316327.1"/>
</dbReference>
<dbReference type="AlphaFoldDB" id="A2ET86"/>
<dbReference type="VEuPathDB" id="TrichDB:TVAG_125790"/>